<keyword evidence="1" id="KW-0732">Signal</keyword>
<sequence length="166" mass="18385">MRIFAVVLAILVLAGCSSAATRTGVEIEQKVDETSFISAKSEVVAISLPEARKVMSEIKSCYDGYTRRVDVPGTMSNGVPMTKGSFVMEFKAEITNEDGRERLVVWKQDHGVLQLTDKTRGFIVMSSTQLEAAGEGTKVTSHHVFQYGFIHDRLVQWMQGDTSKCF</sequence>
<feature type="signal peptide" evidence="1">
    <location>
        <begin position="1"/>
        <end position="19"/>
    </location>
</feature>
<gene>
    <name evidence="2" type="ORF">ATL17_1535</name>
</gene>
<dbReference type="EMBL" id="SNYR01000001">
    <property type="protein sequence ID" value="TDQ67519.1"/>
    <property type="molecule type" value="Genomic_DNA"/>
</dbReference>
<comment type="caution">
    <text evidence="2">The sequence shown here is derived from an EMBL/GenBank/DDBJ whole genome shotgun (WGS) entry which is preliminary data.</text>
</comment>
<dbReference type="RefSeq" id="WP_133572128.1">
    <property type="nucleotide sequence ID" value="NZ_SNYR01000001.1"/>
</dbReference>
<proteinExistence type="predicted"/>
<name>A0A4R6VTX5_9HYPH</name>
<dbReference type="AlphaFoldDB" id="A0A4R6VTX5"/>
<accession>A0A4R6VTX5</accession>
<feature type="chain" id="PRO_5020750424" description="Lipoprotein" evidence="1">
    <location>
        <begin position="20"/>
        <end position="166"/>
    </location>
</feature>
<evidence type="ECO:0008006" key="4">
    <source>
        <dbReference type="Google" id="ProtNLM"/>
    </source>
</evidence>
<evidence type="ECO:0000313" key="2">
    <source>
        <dbReference type="EMBL" id="TDQ67519.1"/>
    </source>
</evidence>
<dbReference type="PROSITE" id="PS51257">
    <property type="entry name" value="PROKAR_LIPOPROTEIN"/>
    <property type="match status" value="1"/>
</dbReference>
<evidence type="ECO:0000313" key="3">
    <source>
        <dbReference type="Proteomes" id="UP000295391"/>
    </source>
</evidence>
<protein>
    <recommendedName>
        <fullName evidence="4">Lipoprotein</fullName>
    </recommendedName>
</protein>
<organism evidence="2 3">
    <name type="scientific">Maritalea mobilis</name>
    <dbReference type="NCBI Taxonomy" id="483324"/>
    <lineage>
        <taxon>Bacteria</taxon>
        <taxon>Pseudomonadati</taxon>
        <taxon>Pseudomonadota</taxon>
        <taxon>Alphaproteobacteria</taxon>
        <taxon>Hyphomicrobiales</taxon>
        <taxon>Devosiaceae</taxon>
        <taxon>Maritalea</taxon>
    </lineage>
</organism>
<keyword evidence="3" id="KW-1185">Reference proteome</keyword>
<dbReference type="Proteomes" id="UP000295391">
    <property type="component" value="Unassembled WGS sequence"/>
</dbReference>
<reference evidence="2 3" key="1">
    <citation type="submission" date="2019-03" db="EMBL/GenBank/DDBJ databases">
        <title>Genomic Encyclopedia of Type Strains, Phase III (KMG-III): the genomes of soil and plant-associated and newly described type strains.</title>
        <authorList>
            <person name="Whitman W."/>
        </authorList>
    </citation>
    <scope>NUCLEOTIDE SEQUENCE [LARGE SCALE GENOMIC DNA]</scope>
    <source>
        <strain evidence="2 3">CGMCC 1.7002</strain>
    </source>
</reference>
<evidence type="ECO:0000256" key="1">
    <source>
        <dbReference type="SAM" id="SignalP"/>
    </source>
</evidence>